<dbReference type="Pfam" id="PF15072">
    <property type="entry name" value="HROB"/>
    <property type="match status" value="1"/>
</dbReference>
<evidence type="ECO:0000256" key="1">
    <source>
        <dbReference type="SAM" id="MobiDB-lite"/>
    </source>
</evidence>
<dbReference type="Proteomes" id="UP000485058">
    <property type="component" value="Unassembled WGS sequence"/>
</dbReference>
<comment type="caution">
    <text evidence="3">The sequence shown here is derived from an EMBL/GenBank/DDBJ whole genome shotgun (WGS) entry which is preliminary data.</text>
</comment>
<dbReference type="GO" id="GO:0000725">
    <property type="term" value="P:recombinational repair"/>
    <property type="evidence" value="ECO:0007669"/>
    <property type="project" value="InterPro"/>
</dbReference>
<feature type="non-terminal residue" evidence="3">
    <location>
        <position position="1"/>
    </location>
</feature>
<dbReference type="InterPro" id="IPR028045">
    <property type="entry name" value="HROB"/>
</dbReference>
<keyword evidence="4" id="KW-1185">Reference proteome</keyword>
<gene>
    <name evidence="3" type="ORF">HaLaN_06861</name>
</gene>
<dbReference type="AlphaFoldDB" id="A0A699YX02"/>
<dbReference type="PANTHER" id="PTHR14523">
    <property type="entry name" value="UNCHARACTERIZED PROTEIN C17ORF53 HOMOLOG"/>
    <property type="match status" value="1"/>
</dbReference>
<sequence length="197" mass="20299">MRVVGAGFELSGHCGMGPHASTAQEQCCQHTKGPYNLQGPQCGCCAQCWHCRAQLACKQLSTTVAVRRMQLLAVICSLVHSAAGDAMVVLRDPSGEVKAAVSPKVLQQHPAFCPGATVALKQVWPAPVSNATQGPGLHATGQIMAGRGARVPGLDSRSLALLPPSAATHGNHANGTGSVRHTPNTQRHADEPGGPGV</sequence>
<organism evidence="3 4">
    <name type="scientific">Haematococcus lacustris</name>
    <name type="common">Green alga</name>
    <name type="synonym">Haematococcus pluvialis</name>
    <dbReference type="NCBI Taxonomy" id="44745"/>
    <lineage>
        <taxon>Eukaryota</taxon>
        <taxon>Viridiplantae</taxon>
        <taxon>Chlorophyta</taxon>
        <taxon>core chlorophytes</taxon>
        <taxon>Chlorophyceae</taxon>
        <taxon>CS clade</taxon>
        <taxon>Chlamydomonadales</taxon>
        <taxon>Haematococcaceae</taxon>
        <taxon>Haematococcus</taxon>
    </lineage>
</organism>
<dbReference type="InterPro" id="IPR058570">
    <property type="entry name" value="HROB_OB"/>
</dbReference>
<accession>A0A699YX02</accession>
<feature type="non-terminal residue" evidence="3">
    <location>
        <position position="197"/>
    </location>
</feature>
<proteinExistence type="predicted"/>
<protein>
    <recommendedName>
        <fullName evidence="2">Homologous recombination OB-fold protein OB-fold domain-containing protein</fullName>
    </recommendedName>
</protein>
<feature type="region of interest" description="Disordered" evidence="1">
    <location>
        <begin position="161"/>
        <end position="197"/>
    </location>
</feature>
<evidence type="ECO:0000313" key="3">
    <source>
        <dbReference type="EMBL" id="GFH11374.1"/>
    </source>
</evidence>
<evidence type="ECO:0000259" key="2">
    <source>
        <dbReference type="Pfam" id="PF15072"/>
    </source>
</evidence>
<name>A0A699YX02_HAELA</name>
<dbReference type="PANTHER" id="PTHR14523:SF1">
    <property type="entry name" value="HOMOLOGOUS RECOMBINATION OB-FOLD PROTEIN"/>
    <property type="match status" value="1"/>
</dbReference>
<feature type="compositionally biased region" description="Polar residues" evidence="1">
    <location>
        <begin position="171"/>
        <end position="186"/>
    </location>
</feature>
<evidence type="ECO:0000313" key="4">
    <source>
        <dbReference type="Proteomes" id="UP000485058"/>
    </source>
</evidence>
<reference evidence="3 4" key="1">
    <citation type="submission" date="2020-02" db="EMBL/GenBank/DDBJ databases">
        <title>Draft genome sequence of Haematococcus lacustris strain NIES-144.</title>
        <authorList>
            <person name="Morimoto D."/>
            <person name="Nakagawa S."/>
            <person name="Yoshida T."/>
            <person name="Sawayama S."/>
        </authorList>
    </citation>
    <scope>NUCLEOTIDE SEQUENCE [LARGE SCALE GENOMIC DNA]</scope>
    <source>
        <strain evidence="3 4">NIES-144</strain>
    </source>
</reference>
<dbReference type="EMBL" id="BLLF01000396">
    <property type="protein sequence ID" value="GFH11374.1"/>
    <property type="molecule type" value="Genomic_DNA"/>
</dbReference>
<feature type="domain" description="Homologous recombination OB-fold protein OB-fold" evidence="2">
    <location>
        <begin position="70"/>
        <end position="123"/>
    </location>
</feature>